<dbReference type="AlphaFoldDB" id="A0A9R0TGA0"/>
<keyword evidence="1" id="KW-0175">Coiled coil</keyword>
<protein>
    <submittedName>
        <fullName evidence="2">Uncharacterized protein</fullName>
    </submittedName>
</protein>
<name>A0A9R0TGA0_TRITD</name>
<evidence type="ECO:0000256" key="1">
    <source>
        <dbReference type="SAM" id="Coils"/>
    </source>
</evidence>
<accession>A0A9R0TGA0</accession>
<dbReference type="Gramene" id="TRITD5Av1G006050.1">
    <property type="protein sequence ID" value="TRITD5Av1G006050.1"/>
    <property type="gene ID" value="TRITD5Av1G006050"/>
</dbReference>
<reference evidence="2 3" key="1">
    <citation type="submission" date="2017-09" db="EMBL/GenBank/DDBJ databases">
        <authorList>
            <consortium name="International Durum Wheat Genome Sequencing Consortium (IDWGSC)"/>
            <person name="Milanesi L."/>
        </authorList>
    </citation>
    <scope>NUCLEOTIDE SEQUENCE [LARGE SCALE GENOMIC DNA]</scope>
    <source>
        <strain evidence="3">cv. Svevo</strain>
    </source>
</reference>
<sequence>MEGRALSDSERELRKCLKKKLLELSSLERTIARQRSRLLQLREGDGNTKLFHQQASHRQRKNIIRTVKHNGNIYMLGRTRLRRQWTLTLARLLVPRILGTIRLTWMCWVCYI</sequence>
<evidence type="ECO:0000313" key="3">
    <source>
        <dbReference type="Proteomes" id="UP000324705"/>
    </source>
</evidence>
<dbReference type="EMBL" id="LT934119">
    <property type="protein sequence ID" value="VAI12324.1"/>
    <property type="molecule type" value="Genomic_DNA"/>
</dbReference>
<organism evidence="2 3">
    <name type="scientific">Triticum turgidum subsp. durum</name>
    <name type="common">Durum wheat</name>
    <name type="synonym">Triticum durum</name>
    <dbReference type="NCBI Taxonomy" id="4567"/>
    <lineage>
        <taxon>Eukaryota</taxon>
        <taxon>Viridiplantae</taxon>
        <taxon>Streptophyta</taxon>
        <taxon>Embryophyta</taxon>
        <taxon>Tracheophyta</taxon>
        <taxon>Spermatophyta</taxon>
        <taxon>Magnoliopsida</taxon>
        <taxon>Liliopsida</taxon>
        <taxon>Poales</taxon>
        <taxon>Poaceae</taxon>
        <taxon>BOP clade</taxon>
        <taxon>Pooideae</taxon>
        <taxon>Triticodae</taxon>
        <taxon>Triticeae</taxon>
        <taxon>Triticinae</taxon>
        <taxon>Triticum</taxon>
    </lineage>
</organism>
<evidence type="ECO:0000313" key="2">
    <source>
        <dbReference type="EMBL" id="VAI12324.1"/>
    </source>
</evidence>
<proteinExistence type="predicted"/>
<gene>
    <name evidence="2" type="ORF">TRITD_5Av1G006050</name>
</gene>
<dbReference type="Proteomes" id="UP000324705">
    <property type="component" value="Chromosome 5A"/>
</dbReference>
<feature type="coiled-coil region" evidence="1">
    <location>
        <begin position="17"/>
        <end position="44"/>
    </location>
</feature>
<keyword evidence="3" id="KW-1185">Reference proteome</keyword>